<dbReference type="KEGG" id="lrs:PX52LOC_01144"/>
<sequence length="244" mass="26169">MTEAEWRGAKDLGDWGALLTFLGPAPRRKRRLFAVACCRRVWNLIADRGSRAAVEAAERFADGECDADELSARAAEAYAVADGLTEVARGVDGSECENPAMAAAVAAAESARGESSVTPQTVFDDAVWSVTWHARDALGSAEYQRTADDASAEAVVRREGAAQIELFCCVFNPFAPAFDPSWVSDTARSLAEAAYENRSFDRLPILADALEDAGCEEGELLGHLRGGGLHARGCWVVDLMLGRK</sequence>
<dbReference type="AlphaFoldDB" id="A0A5C1A7R5"/>
<reference evidence="2" key="1">
    <citation type="submission" date="2019-08" db="EMBL/GenBank/DDBJ databases">
        <title>Limnoglobus roseus gen. nov., sp. nov., a novel freshwater planctomycete with a giant genome from the family Gemmataceae.</title>
        <authorList>
            <person name="Kulichevskaya I.S."/>
            <person name="Naumoff D.G."/>
            <person name="Miroshnikov K."/>
            <person name="Ivanova A."/>
            <person name="Philippov D.A."/>
            <person name="Hakobyan A."/>
            <person name="Rijpstra I.C."/>
            <person name="Sinninghe Damste J.S."/>
            <person name="Liesack W."/>
            <person name="Dedysh S.N."/>
        </authorList>
    </citation>
    <scope>NUCLEOTIDE SEQUENCE [LARGE SCALE GENOMIC DNA]</scope>
    <source>
        <strain evidence="2">PX52</strain>
    </source>
</reference>
<keyword evidence="2" id="KW-1185">Reference proteome</keyword>
<accession>A0A5C1A7R5</accession>
<organism evidence="1 2">
    <name type="scientific">Limnoglobus roseus</name>
    <dbReference type="NCBI Taxonomy" id="2598579"/>
    <lineage>
        <taxon>Bacteria</taxon>
        <taxon>Pseudomonadati</taxon>
        <taxon>Planctomycetota</taxon>
        <taxon>Planctomycetia</taxon>
        <taxon>Gemmatales</taxon>
        <taxon>Gemmataceae</taxon>
        <taxon>Limnoglobus</taxon>
    </lineage>
</organism>
<evidence type="ECO:0000313" key="2">
    <source>
        <dbReference type="Proteomes" id="UP000324974"/>
    </source>
</evidence>
<gene>
    <name evidence="1" type="ORF">PX52LOC_01144</name>
</gene>
<dbReference type="EMBL" id="CP042425">
    <property type="protein sequence ID" value="QEL14273.1"/>
    <property type="molecule type" value="Genomic_DNA"/>
</dbReference>
<evidence type="ECO:0008006" key="3">
    <source>
        <dbReference type="Google" id="ProtNLM"/>
    </source>
</evidence>
<proteinExistence type="predicted"/>
<protein>
    <recommendedName>
        <fullName evidence="3">SMI1/KNR4 family protein</fullName>
    </recommendedName>
</protein>
<dbReference type="Proteomes" id="UP000324974">
    <property type="component" value="Chromosome"/>
</dbReference>
<dbReference type="RefSeq" id="WP_246173657.1">
    <property type="nucleotide sequence ID" value="NZ_CP042425.1"/>
</dbReference>
<name>A0A5C1A7R5_9BACT</name>
<evidence type="ECO:0000313" key="1">
    <source>
        <dbReference type="EMBL" id="QEL14273.1"/>
    </source>
</evidence>